<comment type="caution">
    <text evidence="2">The sequence shown here is derived from an EMBL/GenBank/DDBJ whole genome shotgun (WGS) entry which is preliminary data.</text>
</comment>
<keyword evidence="3" id="KW-1185">Reference proteome</keyword>
<sequence length="396" mass="44230">MNLKFLILSLIFQFGDFKAPPMPSIGLNVVEKPINDPNDFSLSTIFTNFITIASNQPNSTFDNNVAIFETSVQTMEISLMNHHSNILSLVNVMIDKMQAVQNADNSGAFKSFFDNFQKFSTSISTLNDFNNGTNNAGQSQSNITARVEMMKIKIGSYQQIQLIAAKNVSKINFYLATLSNLLNQNSDLMSDQNFRISILTFRDSLVALKNEVYQYAADLGIAANKILTLQYDVQFNNDGCVSRPPCGTFKSYDPTVDVKAPKRDGFYAGKYWNTFEVYVGLGNSRDNRMTPGRLMVSYPGPGVFMEAYYEIVDKSPKTMKYLLNHPQLRWVNHTWIKNGQYPAGAIMVNNPDISFAIGKYTINGITQIGKIMGGGGFYFGDNGTSYSVQTFQILVC</sequence>
<dbReference type="EMBL" id="JADBJN010000004">
    <property type="protein sequence ID" value="KAG5669077.1"/>
    <property type="molecule type" value="Genomic_DNA"/>
</dbReference>
<name>A0A9J6BGY8_POLVA</name>
<evidence type="ECO:0000256" key="1">
    <source>
        <dbReference type="SAM" id="SignalP"/>
    </source>
</evidence>
<dbReference type="Proteomes" id="UP001107558">
    <property type="component" value="Chromosome 4"/>
</dbReference>
<protein>
    <submittedName>
        <fullName evidence="2">Uncharacterized protein</fullName>
    </submittedName>
</protein>
<organism evidence="2 3">
    <name type="scientific">Polypedilum vanderplanki</name>
    <name type="common">Sleeping chironomid midge</name>
    <dbReference type="NCBI Taxonomy" id="319348"/>
    <lineage>
        <taxon>Eukaryota</taxon>
        <taxon>Metazoa</taxon>
        <taxon>Ecdysozoa</taxon>
        <taxon>Arthropoda</taxon>
        <taxon>Hexapoda</taxon>
        <taxon>Insecta</taxon>
        <taxon>Pterygota</taxon>
        <taxon>Neoptera</taxon>
        <taxon>Endopterygota</taxon>
        <taxon>Diptera</taxon>
        <taxon>Nematocera</taxon>
        <taxon>Chironomoidea</taxon>
        <taxon>Chironomidae</taxon>
        <taxon>Chironominae</taxon>
        <taxon>Polypedilum</taxon>
        <taxon>Polypedilum</taxon>
    </lineage>
</organism>
<feature type="signal peptide" evidence="1">
    <location>
        <begin position="1"/>
        <end position="17"/>
    </location>
</feature>
<dbReference type="AlphaFoldDB" id="A0A9J6BGY8"/>
<proteinExistence type="predicted"/>
<keyword evidence="1" id="KW-0732">Signal</keyword>
<evidence type="ECO:0000313" key="3">
    <source>
        <dbReference type="Proteomes" id="UP001107558"/>
    </source>
</evidence>
<gene>
    <name evidence="2" type="ORF">PVAND_016976</name>
</gene>
<accession>A0A9J6BGY8</accession>
<feature type="chain" id="PRO_5039905369" evidence="1">
    <location>
        <begin position="18"/>
        <end position="396"/>
    </location>
</feature>
<evidence type="ECO:0000313" key="2">
    <source>
        <dbReference type="EMBL" id="KAG5669077.1"/>
    </source>
</evidence>
<reference evidence="2" key="1">
    <citation type="submission" date="2021-03" db="EMBL/GenBank/DDBJ databases">
        <title>Chromosome level genome of the anhydrobiotic midge Polypedilum vanderplanki.</title>
        <authorList>
            <person name="Yoshida Y."/>
            <person name="Kikawada T."/>
            <person name="Gusev O."/>
        </authorList>
    </citation>
    <scope>NUCLEOTIDE SEQUENCE</scope>
    <source>
        <strain evidence="2">NIAS01</strain>
        <tissue evidence="2">Whole body or cell culture</tissue>
    </source>
</reference>